<evidence type="ECO:0000313" key="1">
    <source>
        <dbReference type="EMBL" id="KAB1979569.1"/>
    </source>
</evidence>
<dbReference type="RefSeq" id="WP_151473577.1">
    <property type="nucleotide sequence ID" value="NZ_WBKG01000041.1"/>
</dbReference>
<dbReference type="AlphaFoldDB" id="A0A7J5D5H1"/>
<proteinExistence type="predicted"/>
<dbReference type="EMBL" id="WBKG01000041">
    <property type="protein sequence ID" value="KAB1979569.1"/>
    <property type="molecule type" value="Genomic_DNA"/>
</dbReference>
<gene>
    <name evidence="1" type="ORF">F8144_35775</name>
</gene>
<sequence length="171" mass="19845">MSEADEHIEYIPRELQSLDPAVRADILCVLDRVVRDLPAHWRRRKGVPQLMVFLDGPESARMERITLRELSEHGYLDEFSRWDGIVPVSKAREHGCAALVHGNRIHARINRIGPFGSGWHAPDTFVTVRVAHQDMRMLRSFSFEFDVEGRLFPRLVFPRWVHDSIARARRG</sequence>
<name>A0A7J5D5H1_9ACTN</name>
<protein>
    <submittedName>
        <fullName evidence="1">Uncharacterized protein</fullName>
    </submittedName>
</protein>
<comment type="caution">
    <text evidence="1">The sequence shown here is derived from an EMBL/GenBank/DDBJ whole genome shotgun (WGS) entry which is preliminary data.</text>
</comment>
<keyword evidence="2" id="KW-1185">Reference proteome</keyword>
<evidence type="ECO:0000313" key="2">
    <source>
        <dbReference type="Proteomes" id="UP000442990"/>
    </source>
</evidence>
<reference evidence="1 2" key="1">
    <citation type="submission" date="2019-09" db="EMBL/GenBank/DDBJ databases">
        <title>Isolation and identification of active actinomycetes.</title>
        <authorList>
            <person name="Yu Z."/>
            <person name="Han C."/>
            <person name="Yu B."/>
        </authorList>
    </citation>
    <scope>NUCLEOTIDE SEQUENCE [LARGE SCALE GENOMIC DNA]</scope>
    <source>
        <strain evidence="1 2">NEAU-H2</strain>
    </source>
</reference>
<dbReference type="Proteomes" id="UP000442990">
    <property type="component" value="Unassembled WGS sequence"/>
</dbReference>
<accession>A0A7J5D5H1</accession>
<organism evidence="1 2">
    <name type="scientific">Streptomyces triticiradicis</name>
    <dbReference type="NCBI Taxonomy" id="2651189"/>
    <lineage>
        <taxon>Bacteria</taxon>
        <taxon>Bacillati</taxon>
        <taxon>Actinomycetota</taxon>
        <taxon>Actinomycetes</taxon>
        <taxon>Kitasatosporales</taxon>
        <taxon>Streptomycetaceae</taxon>
        <taxon>Streptomyces</taxon>
    </lineage>
</organism>